<feature type="binding site" evidence="13">
    <location>
        <position position="292"/>
    </location>
    <ligand>
        <name>Mg(2+)</name>
        <dbReference type="ChEBI" id="CHEBI:18420"/>
        <label>1</label>
        <note>catalytic</note>
    </ligand>
</feature>
<evidence type="ECO:0000256" key="2">
    <source>
        <dbReference type="ARBA" id="ARBA00004167"/>
    </source>
</evidence>
<dbReference type="GO" id="GO:0016020">
    <property type="term" value="C:membrane"/>
    <property type="evidence" value="ECO:0007669"/>
    <property type="project" value="UniProtKB-SubCell"/>
</dbReference>
<evidence type="ECO:0000256" key="12">
    <source>
        <dbReference type="ARBA" id="ARBA00043030"/>
    </source>
</evidence>
<feature type="binding site" evidence="13">
    <location>
        <position position="122"/>
    </location>
    <ligand>
        <name>Mg(2+)</name>
        <dbReference type="ChEBI" id="CHEBI:18420"/>
        <label>1</label>
        <note>catalytic</note>
    </ligand>
</feature>
<keyword evidence="9" id="KW-0472">Membrane</keyword>
<dbReference type="InterPro" id="IPR020550">
    <property type="entry name" value="Inositol_monophosphatase_CS"/>
</dbReference>
<dbReference type="CTD" id="54928"/>
<evidence type="ECO:0000256" key="1">
    <source>
        <dbReference type="ARBA" id="ARBA00001946"/>
    </source>
</evidence>
<dbReference type="RefSeq" id="XP_032810545.1">
    <property type="nucleotide sequence ID" value="XM_032954654.1"/>
</dbReference>
<comment type="subcellular location">
    <subcellularLocation>
        <location evidence="2">Membrane</location>
        <topology evidence="2">Single-pass membrane protein</topology>
    </subcellularLocation>
</comment>
<dbReference type="Proteomes" id="UP001318040">
    <property type="component" value="Chromosome 15"/>
</dbReference>
<dbReference type="KEGG" id="pmrn:116942578"/>
<dbReference type="GO" id="GO:0008254">
    <property type="term" value="F:3'-nucleotidase activity"/>
    <property type="evidence" value="ECO:0007669"/>
    <property type="project" value="TreeGrafter"/>
</dbReference>
<protein>
    <recommendedName>
        <fullName evidence="12">3'(2'), 5'-bisphosphate nucleotidase 2</fullName>
    </recommendedName>
    <alternativeName>
        <fullName evidence="11">Inositol monophosphatase domain-containing protein 1</fullName>
    </alternativeName>
    <alternativeName>
        <fullName evidence="10">Myo-inositol monophosphatase A3</fullName>
    </alternativeName>
</protein>
<organism evidence="14 15">
    <name type="scientific">Petromyzon marinus</name>
    <name type="common">Sea lamprey</name>
    <dbReference type="NCBI Taxonomy" id="7757"/>
    <lineage>
        <taxon>Eukaryota</taxon>
        <taxon>Metazoa</taxon>
        <taxon>Chordata</taxon>
        <taxon>Craniata</taxon>
        <taxon>Vertebrata</taxon>
        <taxon>Cyclostomata</taxon>
        <taxon>Hyperoartia</taxon>
        <taxon>Petromyzontiformes</taxon>
        <taxon>Petromyzontidae</taxon>
        <taxon>Petromyzon</taxon>
    </lineage>
</organism>
<keyword evidence="6" id="KW-0378">Hydrolase</keyword>
<keyword evidence="14" id="KW-1185">Reference proteome</keyword>
<sequence length="345" mass="36476">MALLGLRSSTLCIALIALVTVALLYRLLAALGTPGGGPPLASPPAGHRELDLRSVLSVALLAAERGGARVAAVREASGVHARSKGKTREGAEELLTPGDLASHRAMTAAFHHALPGVKVISEETDNTDVEDAEWDGSINHEVLERIPHPQPALQKALTVWLDPLDATQEYTDNLVKYVTTMVCVAINGKPVIGVIHKPFLKLTVWGFVGRGHSANVQQRHAGHSPHESPVFIVSRSHAGNVARQAHAAFGNKSVIVPAGGAGYKVLSLLDVTGDDSDKADVYIHTTLIKKWDICAGNAILTALGGHMTTLRGEEIVYEGSPKNEGGLLASATLDHTLLLKKLSVL</sequence>
<feature type="binding site" evidence="13">
    <location>
        <position position="162"/>
    </location>
    <ligand>
        <name>Mg(2+)</name>
        <dbReference type="ChEBI" id="CHEBI:18420"/>
        <label>1</label>
        <note>catalytic</note>
    </ligand>
</feature>
<dbReference type="AlphaFoldDB" id="A0AAJ7WUK7"/>
<evidence type="ECO:0000313" key="14">
    <source>
        <dbReference type="Proteomes" id="UP001318040"/>
    </source>
</evidence>
<dbReference type="InterPro" id="IPR050725">
    <property type="entry name" value="CysQ/Inositol_MonoPase"/>
</dbReference>
<evidence type="ECO:0000256" key="13">
    <source>
        <dbReference type="PIRSR" id="PIRSR600760-2"/>
    </source>
</evidence>
<keyword evidence="5 13" id="KW-0479">Metal-binding</keyword>
<dbReference type="PROSITE" id="PS00630">
    <property type="entry name" value="IMP_2"/>
    <property type="match status" value="1"/>
</dbReference>
<keyword evidence="4" id="KW-0812">Transmembrane</keyword>
<evidence type="ECO:0000256" key="10">
    <source>
        <dbReference type="ARBA" id="ARBA00042119"/>
    </source>
</evidence>
<evidence type="ECO:0000256" key="5">
    <source>
        <dbReference type="ARBA" id="ARBA00022723"/>
    </source>
</evidence>
<keyword evidence="7 13" id="KW-0460">Magnesium</keyword>
<feature type="binding site" evidence="13">
    <location>
        <position position="164"/>
    </location>
    <ligand>
        <name>Mg(2+)</name>
        <dbReference type="ChEBI" id="CHEBI:18420"/>
        <label>1</label>
        <note>catalytic</note>
    </ligand>
</feature>
<evidence type="ECO:0000256" key="7">
    <source>
        <dbReference type="ARBA" id="ARBA00022842"/>
    </source>
</evidence>
<dbReference type="Gene3D" id="3.40.190.80">
    <property type="match status" value="1"/>
</dbReference>
<evidence type="ECO:0000256" key="6">
    <source>
        <dbReference type="ARBA" id="ARBA00022801"/>
    </source>
</evidence>
<feature type="binding site" evidence="13">
    <location>
        <position position="165"/>
    </location>
    <ligand>
        <name>Mg(2+)</name>
        <dbReference type="ChEBI" id="CHEBI:18420"/>
        <label>1</label>
        <note>catalytic</note>
    </ligand>
</feature>
<dbReference type="GO" id="GO:0046872">
    <property type="term" value="F:metal ion binding"/>
    <property type="evidence" value="ECO:0007669"/>
    <property type="project" value="UniProtKB-KW"/>
</dbReference>
<evidence type="ECO:0000256" key="4">
    <source>
        <dbReference type="ARBA" id="ARBA00022692"/>
    </source>
</evidence>
<evidence type="ECO:0000256" key="8">
    <source>
        <dbReference type="ARBA" id="ARBA00022989"/>
    </source>
</evidence>
<accession>A0AAJ7WUK7</accession>
<evidence type="ECO:0000256" key="3">
    <source>
        <dbReference type="ARBA" id="ARBA00009759"/>
    </source>
</evidence>
<dbReference type="Gene3D" id="3.30.540.10">
    <property type="entry name" value="Fructose-1,6-Bisphosphatase, subunit A, domain 1"/>
    <property type="match status" value="1"/>
</dbReference>
<evidence type="ECO:0000256" key="11">
    <source>
        <dbReference type="ARBA" id="ARBA00042166"/>
    </source>
</evidence>
<proteinExistence type="inferred from homology"/>
<reference evidence="15" key="1">
    <citation type="submission" date="2025-08" db="UniProtKB">
        <authorList>
            <consortium name="RefSeq"/>
        </authorList>
    </citation>
    <scope>IDENTIFICATION</scope>
    <source>
        <tissue evidence="15">Sperm</tissue>
    </source>
</reference>
<keyword evidence="8" id="KW-1133">Transmembrane helix</keyword>
<dbReference type="SUPFAM" id="SSF56655">
    <property type="entry name" value="Carbohydrate phosphatase"/>
    <property type="match status" value="1"/>
</dbReference>
<dbReference type="FunFam" id="3.30.540.10:FF:000012">
    <property type="entry name" value="Blast:Putative inositol monophosphatase 3"/>
    <property type="match status" value="1"/>
</dbReference>
<dbReference type="InterPro" id="IPR000760">
    <property type="entry name" value="Inositol_monophosphatase-like"/>
</dbReference>
<dbReference type="GO" id="GO:0046854">
    <property type="term" value="P:phosphatidylinositol phosphate biosynthetic process"/>
    <property type="evidence" value="ECO:0007669"/>
    <property type="project" value="InterPro"/>
</dbReference>
<gene>
    <name evidence="15" type="primary">BPNT2</name>
</gene>
<evidence type="ECO:0000256" key="9">
    <source>
        <dbReference type="ARBA" id="ARBA00023136"/>
    </source>
</evidence>
<comment type="cofactor">
    <cofactor evidence="1 13">
        <name>Mg(2+)</name>
        <dbReference type="ChEBI" id="CHEBI:18420"/>
    </cofactor>
</comment>
<name>A0AAJ7WUK7_PETMA</name>
<comment type="similarity">
    <text evidence="3">Belongs to the inositol monophosphatase superfamily.</text>
</comment>
<dbReference type="GeneID" id="116942578"/>
<evidence type="ECO:0000313" key="15">
    <source>
        <dbReference type="RefSeq" id="XP_032810545.1"/>
    </source>
</evidence>
<dbReference type="GO" id="GO:0005794">
    <property type="term" value="C:Golgi apparatus"/>
    <property type="evidence" value="ECO:0007669"/>
    <property type="project" value="UniProtKB-ARBA"/>
</dbReference>
<dbReference type="PANTHER" id="PTHR43028:SF2">
    <property type="entry name" value="INOSITOL MONOPHOSPHATASE DOMAIN CONTAINING 1"/>
    <property type="match status" value="1"/>
</dbReference>
<dbReference type="PANTHER" id="PTHR43028">
    <property type="entry name" value="3'(2'),5'-BISPHOSPHATE NUCLEOTIDASE 1"/>
    <property type="match status" value="1"/>
</dbReference>
<dbReference type="Pfam" id="PF00459">
    <property type="entry name" value="Inositol_P"/>
    <property type="match status" value="1"/>
</dbReference>
<dbReference type="FunFam" id="3.40.190.80:FF:000007">
    <property type="entry name" value="Blast:Putative inositol monophosphatase 3"/>
    <property type="match status" value="1"/>
</dbReference>